<accession>A0A4V3EJA5</accession>
<keyword evidence="3" id="KW-1185">Reference proteome</keyword>
<gene>
    <name evidence="2" type="ORF">BDK89_2079</name>
</gene>
<sequence>MRLAGRAAAAVGAVVAMVGTFLPWLASGAVDRSSYELLDIVERLGFSPDGLVGLALTIWPLAPLGLVMCVVAQWPWRGWQDRWAGWGAVAVATVVALYVGATAAAVLSAPEVGLFRVRWGAWVTLVGALTMLAGAGIDAAGVRRDLRRGRPTGRDRSAPA</sequence>
<reference evidence="2 3" key="1">
    <citation type="submission" date="2019-03" db="EMBL/GenBank/DDBJ databases">
        <title>Sequencing the genomes of 1000 actinobacteria strains.</title>
        <authorList>
            <person name="Klenk H.-P."/>
        </authorList>
    </citation>
    <scope>NUCLEOTIDE SEQUENCE [LARGE SCALE GENOMIC DNA]</scope>
    <source>
        <strain evidence="2 3">DSM 18936</strain>
    </source>
</reference>
<evidence type="ECO:0000313" key="2">
    <source>
        <dbReference type="EMBL" id="TDT16488.1"/>
    </source>
</evidence>
<feature type="transmembrane region" description="Helical" evidence="1">
    <location>
        <begin position="83"/>
        <end position="107"/>
    </location>
</feature>
<proteinExistence type="predicted"/>
<dbReference type="OrthoDB" id="3691820at2"/>
<evidence type="ECO:0000313" key="3">
    <source>
        <dbReference type="Proteomes" id="UP000294558"/>
    </source>
</evidence>
<evidence type="ECO:0000256" key="1">
    <source>
        <dbReference type="SAM" id="Phobius"/>
    </source>
</evidence>
<dbReference type="EMBL" id="SOAU01000001">
    <property type="protein sequence ID" value="TDT16488.1"/>
    <property type="molecule type" value="Genomic_DNA"/>
</dbReference>
<keyword evidence="1" id="KW-1133">Transmembrane helix</keyword>
<protein>
    <submittedName>
        <fullName evidence="2">Uncharacterized protein</fullName>
    </submittedName>
</protein>
<name>A0A4V3EJA5_9ACTN</name>
<dbReference type="Proteomes" id="UP000294558">
    <property type="component" value="Unassembled WGS sequence"/>
</dbReference>
<organism evidence="2 3">
    <name type="scientific">Ilumatobacter fluminis</name>
    <dbReference type="NCBI Taxonomy" id="467091"/>
    <lineage>
        <taxon>Bacteria</taxon>
        <taxon>Bacillati</taxon>
        <taxon>Actinomycetota</taxon>
        <taxon>Acidimicrobiia</taxon>
        <taxon>Acidimicrobiales</taxon>
        <taxon>Ilumatobacteraceae</taxon>
        <taxon>Ilumatobacter</taxon>
    </lineage>
</organism>
<dbReference type="AlphaFoldDB" id="A0A4V3EJA5"/>
<dbReference type="RefSeq" id="WP_133868863.1">
    <property type="nucleotide sequence ID" value="NZ_SOAU01000001.1"/>
</dbReference>
<feature type="transmembrane region" description="Helical" evidence="1">
    <location>
        <begin position="52"/>
        <end position="71"/>
    </location>
</feature>
<comment type="caution">
    <text evidence="2">The sequence shown here is derived from an EMBL/GenBank/DDBJ whole genome shotgun (WGS) entry which is preliminary data.</text>
</comment>
<keyword evidence="1" id="KW-0472">Membrane</keyword>
<keyword evidence="1" id="KW-0812">Transmembrane</keyword>
<feature type="transmembrane region" description="Helical" evidence="1">
    <location>
        <begin position="119"/>
        <end position="140"/>
    </location>
</feature>